<accession>A0AAN8W0M2</accession>
<feature type="compositionally biased region" description="Acidic residues" evidence="1">
    <location>
        <begin position="120"/>
        <end position="135"/>
    </location>
</feature>
<dbReference type="Proteomes" id="UP001370490">
    <property type="component" value="Unassembled WGS sequence"/>
</dbReference>
<keyword evidence="3" id="KW-1185">Reference proteome</keyword>
<gene>
    <name evidence="2" type="ORF">RJ641_028572</name>
</gene>
<feature type="region of interest" description="Disordered" evidence="1">
    <location>
        <begin position="1"/>
        <end position="37"/>
    </location>
</feature>
<dbReference type="AlphaFoldDB" id="A0AAN8W0M2"/>
<sequence length="294" mass="32822">MKNQGRRRWRKEMARMNNSSYIKQETQEMVSNSNPNGKLDFNAPLLSTRRIGGVSSLSISSSTKGGIALQDASNRIPFSWELAPGRPKDSGISDSQVEDFPPPKLPPNRWHLPNTANMDNEQDEGCEGDAEEEDENDVFSDAMDMFSLFDSLEVNESYEKKNGLDSLSLENAGSSGSHSPNFMIQRFLPAAAALAASHAMTISRNLNRRSQLPHPSEYHEECDSQSIGKMCSSSPVGCGLAKFFPWRTKHKLCGMKSLVRRSSLTSTHHLRGRRKKSPRPYKIDGYDGLYANDF</sequence>
<dbReference type="PANTHER" id="PTHR33671:SF1">
    <property type="entry name" value="DUF688 FAMILY PROTEIN"/>
    <property type="match status" value="1"/>
</dbReference>
<reference evidence="2 3" key="1">
    <citation type="submission" date="2023-12" db="EMBL/GenBank/DDBJ databases">
        <title>A high-quality genome assembly for Dillenia turbinata (Dilleniales).</title>
        <authorList>
            <person name="Chanderbali A."/>
        </authorList>
    </citation>
    <scope>NUCLEOTIDE SEQUENCE [LARGE SCALE GENOMIC DNA]</scope>
    <source>
        <strain evidence="2">LSX21</strain>
        <tissue evidence="2">Leaf</tissue>
    </source>
</reference>
<dbReference type="Pfam" id="PF05097">
    <property type="entry name" value="DUF688"/>
    <property type="match status" value="1"/>
</dbReference>
<name>A0AAN8W0M2_9MAGN</name>
<organism evidence="2 3">
    <name type="scientific">Dillenia turbinata</name>
    <dbReference type="NCBI Taxonomy" id="194707"/>
    <lineage>
        <taxon>Eukaryota</taxon>
        <taxon>Viridiplantae</taxon>
        <taxon>Streptophyta</taxon>
        <taxon>Embryophyta</taxon>
        <taxon>Tracheophyta</taxon>
        <taxon>Spermatophyta</taxon>
        <taxon>Magnoliopsida</taxon>
        <taxon>eudicotyledons</taxon>
        <taxon>Gunneridae</taxon>
        <taxon>Pentapetalae</taxon>
        <taxon>Dilleniales</taxon>
        <taxon>Dilleniaceae</taxon>
        <taxon>Dillenia</taxon>
    </lineage>
</organism>
<feature type="compositionally biased region" description="Basic residues" evidence="1">
    <location>
        <begin position="1"/>
        <end position="10"/>
    </location>
</feature>
<proteinExistence type="predicted"/>
<protein>
    <submittedName>
        <fullName evidence="2">Uncharacterized protein</fullName>
    </submittedName>
</protein>
<evidence type="ECO:0000313" key="3">
    <source>
        <dbReference type="Proteomes" id="UP001370490"/>
    </source>
</evidence>
<feature type="region of interest" description="Disordered" evidence="1">
    <location>
        <begin position="82"/>
        <end position="135"/>
    </location>
</feature>
<dbReference type="InterPro" id="IPR007789">
    <property type="entry name" value="DUF688"/>
</dbReference>
<dbReference type="EMBL" id="JBAMMX010000004">
    <property type="protein sequence ID" value="KAK6943195.1"/>
    <property type="molecule type" value="Genomic_DNA"/>
</dbReference>
<comment type="caution">
    <text evidence="2">The sequence shown here is derived from an EMBL/GenBank/DDBJ whole genome shotgun (WGS) entry which is preliminary data.</text>
</comment>
<evidence type="ECO:0000313" key="2">
    <source>
        <dbReference type="EMBL" id="KAK6943195.1"/>
    </source>
</evidence>
<evidence type="ECO:0000256" key="1">
    <source>
        <dbReference type="SAM" id="MobiDB-lite"/>
    </source>
</evidence>
<dbReference type="PANTHER" id="PTHR33671">
    <property type="entry name" value="N-METHYLTRANSFERASE, PUTATIVE (DUF688)-RELATED"/>
    <property type="match status" value="1"/>
</dbReference>
<feature type="compositionally biased region" description="Polar residues" evidence="1">
    <location>
        <begin position="16"/>
        <end position="36"/>
    </location>
</feature>